<comment type="caution">
    <text evidence="8">The sequence shown here is derived from an EMBL/GenBank/DDBJ whole genome shotgun (WGS) entry which is preliminary data.</text>
</comment>
<organism evidence="8 9">
    <name type="scientific">Clostridium homopropionicum DSM 5847</name>
    <dbReference type="NCBI Taxonomy" id="1121318"/>
    <lineage>
        <taxon>Bacteria</taxon>
        <taxon>Bacillati</taxon>
        <taxon>Bacillota</taxon>
        <taxon>Clostridia</taxon>
        <taxon>Eubacteriales</taxon>
        <taxon>Clostridiaceae</taxon>
        <taxon>Clostridium</taxon>
    </lineage>
</organism>
<dbReference type="Pfam" id="PF02417">
    <property type="entry name" value="Chromate_transp"/>
    <property type="match status" value="1"/>
</dbReference>
<proteinExistence type="inferred from homology"/>
<evidence type="ECO:0000256" key="1">
    <source>
        <dbReference type="ARBA" id="ARBA00004651"/>
    </source>
</evidence>
<dbReference type="PANTHER" id="PTHR43663">
    <property type="entry name" value="CHROMATE TRANSPORT PROTEIN-RELATED"/>
    <property type="match status" value="1"/>
</dbReference>
<evidence type="ECO:0000313" key="8">
    <source>
        <dbReference type="EMBL" id="KOA21290.1"/>
    </source>
</evidence>
<dbReference type="InterPro" id="IPR052518">
    <property type="entry name" value="CHR_Transporter"/>
</dbReference>
<dbReference type="GO" id="GO:0015109">
    <property type="term" value="F:chromate transmembrane transporter activity"/>
    <property type="evidence" value="ECO:0007669"/>
    <property type="project" value="InterPro"/>
</dbReference>
<feature type="transmembrane region" description="Helical" evidence="7">
    <location>
        <begin position="110"/>
        <end position="130"/>
    </location>
</feature>
<evidence type="ECO:0000256" key="7">
    <source>
        <dbReference type="SAM" id="Phobius"/>
    </source>
</evidence>
<evidence type="ECO:0000256" key="3">
    <source>
        <dbReference type="ARBA" id="ARBA00022475"/>
    </source>
</evidence>
<dbReference type="RefSeq" id="WP_052220018.1">
    <property type="nucleotide sequence ID" value="NZ_LHUR01000010.1"/>
</dbReference>
<dbReference type="Proteomes" id="UP000037043">
    <property type="component" value="Unassembled WGS sequence"/>
</dbReference>
<sequence>MKKLLIMFISFFKIGAFTFGGGYAMIPIIEAEVVNKKRWLEKEEFLDILAISQSFPGALAVNSSIFIGYKIGGILGGILALLGVVLPSFFIILIVAIFFQQFRNNPTVELVFKGISAAVPMLVLVAVISLSKSVNKNLINLAIVLFTVIAISFLKIHPILVIILSALYGLIFLGKKVN</sequence>
<keyword evidence="4 7" id="KW-0812">Transmembrane</keyword>
<dbReference type="AlphaFoldDB" id="A0A0L6ZE92"/>
<evidence type="ECO:0000256" key="2">
    <source>
        <dbReference type="ARBA" id="ARBA00005262"/>
    </source>
</evidence>
<feature type="transmembrane region" description="Helical" evidence="7">
    <location>
        <begin position="142"/>
        <end position="173"/>
    </location>
</feature>
<dbReference type="PATRIC" id="fig|1121318.3.peg.425"/>
<dbReference type="STRING" id="36844.SAMN04488501_107166"/>
<dbReference type="PANTHER" id="PTHR43663:SF2">
    <property type="entry name" value="CHROMATE TRANSPORT PROTEIN-RELATED"/>
    <property type="match status" value="1"/>
</dbReference>
<evidence type="ECO:0000313" key="9">
    <source>
        <dbReference type="Proteomes" id="UP000037043"/>
    </source>
</evidence>
<dbReference type="GO" id="GO:0005886">
    <property type="term" value="C:plasma membrane"/>
    <property type="evidence" value="ECO:0007669"/>
    <property type="project" value="UniProtKB-SubCell"/>
</dbReference>
<dbReference type="EMBL" id="LHUR01000010">
    <property type="protein sequence ID" value="KOA21290.1"/>
    <property type="molecule type" value="Genomic_DNA"/>
</dbReference>
<name>A0A0L6ZE92_9CLOT</name>
<feature type="transmembrane region" description="Helical" evidence="7">
    <location>
        <begin position="6"/>
        <end position="26"/>
    </location>
</feature>
<gene>
    <name evidence="8" type="primary">srpC_1</name>
    <name evidence="8" type="ORF">CLHOM_04200</name>
</gene>
<comment type="subcellular location">
    <subcellularLocation>
        <location evidence="1">Cell membrane</location>
        <topology evidence="1">Multi-pass membrane protein</topology>
    </subcellularLocation>
</comment>
<keyword evidence="5 7" id="KW-1133">Transmembrane helix</keyword>
<keyword evidence="3" id="KW-1003">Cell membrane</keyword>
<evidence type="ECO:0000256" key="4">
    <source>
        <dbReference type="ARBA" id="ARBA00022692"/>
    </source>
</evidence>
<protein>
    <submittedName>
        <fullName evidence="8">Putative chromate transport protein</fullName>
    </submittedName>
</protein>
<keyword evidence="9" id="KW-1185">Reference proteome</keyword>
<feature type="transmembrane region" description="Helical" evidence="7">
    <location>
        <begin position="74"/>
        <end position="98"/>
    </location>
</feature>
<reference evidence="9" key="1">
    <citation type="submission" date="2015-08" db="EMBL/GenBank/DDBJ databases">
        <title>Genome sequence of the strict anaerobe Clostridium homopropionicum LuHBu1 (DSM 5847T).</title>
        <authorList>
            <person name="Poehlein A."/>
            <person name="Beck M."/>
            <person name="Schiel-Bengelsdorf B."/>
            <person name="Bengelsdorf F.R."/>
            <person name="Daniel R."/>
            <person name="Duerre P."/>
        </authorList>
    </citation>
    <scope>NUCLEOTIDE SEQUENCE [LARGE SCALE GENOMIC DNA]</scope>
    <source>
        <strain evidence="9">DSM 5847</strain>
    </source>
</reference>
<comment type="similarity">
    <text evidence="2">Belongs to the chromate ion transporter (CHR) (TC 2.A.51) family.</text>
</comment>
<keyword evidence="6 7" id="KW-0472">Membrane</keyword>
<evidence type="ECO:0000256" key="6">
    <source>
        <dbReference type="ARBA" id="ARBA00023136"/>
    </source>
</evidence>
<evidence type="ECO:0000256" key="5">
    <source>
        <dbReference type="ARBA" id="ARBA00022989"/>
    </source>
</evidence>
<dbReference type="InterPro" id="IPR003370">
    <property type="entry name" value="Chromate_transpt"/>
</dbReference>
<accession>A0A0L6ZE92</accession>